<dbReference type="OrthoDB" id="2496478at2759"/>
<dbReference type="EMBL" id="LAVV01008684">
    <property type="protein sequence ID" value="KNZ52169.1"/>
    <property type="molecule type" value="Genomic_DNA"/>
</dbReference>
<dbReference type="AlphaFoldDB" id="A0A0L6UUJ8"/>
<evidence type="ECO:0000256" key="1">
    <source>
        <dbReference type="SAM" id="MobiDB-lite"/>
    </source>
</evidence>
<keyword evidence="3" id="KW-1185">Reference proteome</keyword>
<sequence length="215" mass="23902">MSTSYPSHPQPLSTSNSQKFCTPTGINFYKNIYQKSEKNVKNHSISTSISSYDQDPKVLQVAAVQNLIQGRNTFLLAGKGYSKSHIAELYYKMIPQKSRTVVVVFNPFALLGDIQVLEKQLGGFSEINLTKLTSNPKTANKISKGKFLMILATMALGLGYNCKRVRCGNSKVPENTEGPQDVTKKRNINSDSDSAHKTTLGHSFTKHQKSQHFSR</sequence>
<gene>
    <name evidence="2" type="ORF">VP01_3664g2</name>
</gene>
<feature type="region of interest" description="Disordered" evidence="1">
    <location>
        <begin position="170"/>
        <end position="215"/>
    </location>
</feature>
<proteinExistence type="predicted"/>
<dbReference type="Proteomes" id="UP000037035">
    <property type="component" value="Unassembled WGS sequence"/>
</dbReference>
<name>A0A0L6UUJ8_9BASI</name>
<reference evidence="2 3" key="1">
    <citation type="submission" date="2015-08" db="EMBL/GenBank/DDBJ databases">
        <title>Next Generation Sequencing and Analysis of the Genome of Puccinia sorghi L Schw, the Causal Agent of Maize Common Rust.</title>
        <authorList>
            <person name="Rochi L."/>
            <person name="Burguener G."/>
            <person name="Darino M."/>
            <person name="Turjanski A."/>
            <person name="Kreff E."/>
            <person name="Dieguez M.J."/>
            <person name="Sacco F."/>
        </authorList>
    </citation>
    <scope>NUCLEOTIDE SEQUENCE [LARGE SCALE GENOMIC DNA]</scope>
    <source>
        <strain evidence="2 3">RO10H11247</strain>
    </source>
</reference>
<dbReference type="VEuPathDB" id="FungiDB:VP01_3664g2"/>
<feature type="compositionally biased region" description="Basic residues" evidence="1">
    <location>
        <begin position="204"/>
        <end position="215"/>
    </location>
</feature>
<evidence type="ECO:0000313" key="2">
    <source>
        <dbReference type="EMBL" id="KNZ52169.1"/>
    </source>
</evidence>
<comment type="caution">
    <text evidence="2">The sequence shown here is derived from an EMBL/GenBank/DDBJ whole genome shotgun (WGS) entry which is preliminary data.</text>
</comment>
<organism evidence="2 3">
    <name type="scientific">Puccinia sorghi</name>
    <dbReference type="NCBI Taxonomy" id="27349"/>
    <lineage>
        <taxon>Eukaryota</taxon>
        <taxon>Fungi</taxon>
        <taxon>Dikarya</taxon>
        <taxon>Basidiomycota</taxon>
        <taxon>Pucciniomycotina</taxon>
        <taxon>Pucciniomycetes</taxon>
        <taxon>Pucciniales</taxon>
        <taxon>Pucciniaceae</taxon>
        <taxon>Puccinia</taxon>
    </lineage>
</organism>
<evidence type="ECO:0000313" key="3">
    <source>
        <dbReference type="Proteomes" id="UP000037035"/>
    </source>
</evidence>
<accession>A0A0L6UUJ8</accession>
<protein>
    <submittedName>
        <fullName evidence="2">Uncharacterized protein</fullName>
    </submittedName>
</protein>